<dbReference type="GO" id="GO:0004635">
    <property type="term" value="F:phosphoribosyl-AMP cyclohydrolase activity"/>
    <property type="evidence" value="ECO:0007669"/>
    <property type="project" value="UniProtKB-UniRule"/>
</dbReference>
<feature type="region of interest" description="Phosphoribosyl-AMP cyclohydrolase" evidence="15">
    <location>
        <begin position="1"/>
        <end position="138"/>
    </location>
</feature>
<dbReference type="PANTHER" id="PTHR42945">
    <property type="entry name" value="HISTIDINE BIOSYNTHESIS BIFUNCTIONAL PROTEIN"/>
    <property type="match status" value="1"/>
</dbReference>
<keyword evidence="9 15" id="KW-0028">Amino-acid biosynthesis</keyword>
<reference evidence="17 18" key="1">
    <citation type="submission" date="2019-10" db="EMBL/GenBank/DDBJ databases">
        <title>Vibrio sp. nov., isolated from Coralline algae surface.</title>
        <authorList>
            <person name="Geng Y."/>
            <person name="Zhang X."/>
        </authorList>
    </citation>
    <scope>NUCLEOTIDE SEQUENCE [LARGE SCALE GENOMIC DNA]</scope>
    <source>
        <strain evidence="17 18">SM1977</strain>
    </source>
</reference>
<evidence type="ECO:0000256" key="8">
    <source>
        <dbReference type="ARBA" id="ARBA00022490"/>
    </source>
</evidence>
<dbReference type="GO" id="GO:0000105">
    <property type="term" value="P:L-histidine biosynthetic process"/>
    <property type="evidence" value="ECO:0007669"/>
    <property type="project" value="UniProtKB-UniRule"/>
</dbReference>
<evidence type="ECO:0000256" key="2">
    <source>
        <dbReference type="ARBA" id="ARBA00001460"/>
    </source>
</evidence>
<evidence type="ECO:0000256" key="3">
    <source>
        <dbReference type="ARBA" id="ARBA00004496"/>
    </source>
</evidence>
<comment type="catalytic activity">
    <reaction evidence="1 15">
        <text>1-(5-phospho-beta-D-ribosyl)-5'-AMP + H2O = 1-(5-phospho-beta-D-ribosyl)-5-[(5-phospho-beta-D-ribosylamino)methylideneamino]imidazole-4-carboxamide</text>
        <dbReference type="Rhea" id="RHEA:20049"/>
        <dbReference type="ChEBI" id="CHEBI:15377"/>
        <dbReference type="ChEBI" id="CHEBI:58435"/>
        <dbReference type="ChEBI" id="CHEBI:59457"/>
        <dbReference type="EC" id="3.5.4.19"/>
    </reaction>
</comment>
<evidence type="ECO:0000256" key="14">
    <source>
        <dbReference type="ARBA" id="ARBA00023268"/>
    </source>
</evidence>
<protein>
    <recommendedName>
        <fullName evidence="15">Histidine biosynthesis bifunctional protein HisIE</fullName>
    </recommendedName>
    <domain>
        <recommendedName>
            <fullName evidence="15">Phosphoribosyl-AMP cyclohydrolase</fullName>
            <shortName evidence="15">PRA-CH</shortName>
            <ecNumber evidence="15">3.5.4.19</ecNumber>
        </recommendedName>
    </domain>
    <domain>
        <recommendedName>
            <fullName evidence="15">Phosphoribosyl-ATP pyrophosphatase</fullName>
            <shortName evidence="15">PRA-PH</shortName>
            <ecNumber evidence="15">3.6.1.31</ecNumber>
        </recommendedName>
    </domain>
</protein>
<evidence type="ECO:0000256" key="6">
    <source>
        <dbReference type="ARBA" id="ARBA00007731"/>
    </source>
</evidence>
<comment type="similarity">
    <text evidence="6 15">In the C-terminal section; belongs to the PRA-PH family.</text>
</comment>
<comment type="subcellular location">
    <subcellularLocation>
        <location evidence="3 15">Cytoplasm</location>
    </subcellularLocation>
</comment>
<dbReference type="RefSeq" id="WP_153447316.1">
    <property type="nucleotide sequence ID" value="NZ_CP045699.1"/>
</dbReference>
<dbReference type="HAMAP" id="MF_01020">
    <property type="entry name" value="HisE"/>
    <property type="match status" value="1"/>
</dbReference>
<dbReference type="Gene3D" id="3.10.20.810">
    <property type="entry name" value="Phosphoribosyl-AMP cyclohydrolase"/>
    <property type="match status" value="1"/>
</dbReference>
<dbReference type="GO" id="GO:0005737">
    <property type="term" value="C:cytoplasm"/>
    <property type="evidence" value="ECO:0007669"/>
    <property type="project" value="UniProtKB-SubCell"/>
</dbReference>
<feature type="domain" description="Phosphoribosyl-AMP cyclohydrolase" evidence="16">
    <location>
        <begin position="48"/>
        <end position="120"/>
    </location>
</feature>
<keyword evidence="13 15" id="KW-0368">Histidine biosynthesis</keyword>
<evidence type="ECO:0000313" key="17">
    <source>
        <dbReference type="EMBL" id="QGA65167.1"/>
    </source>
</evidence>
<name>A0A5Q0TJH6_9VIBR</name>
<dbReference type="AlphaFoldDB" id="A0A5Q0TJH6"/>
<proteinExistence type="inferred from homology"/>
<dbReference type="EMBL" id="CP045699">
    <property type="protein sequence ID" value="QGA65167.1"/>
    <property type="molecule type" value="Genomic_DNA"/>
</dbReference>
<dbReference type="CDD" id="cd11534">
    <property type="entry name" value="NTP-PPase_HisIE_like"/>
    <property type="match status" value="1"/>
</dbReference>
<accession>A0A5Q0TJH6</accession>
<dbReference type="GO" id="GO:0005524">
    <property type="term" value="F:ATP binding"/>
    <property type="evidence" value="ECO:0007669"/>
    <property type="project" value="UniProtKB-KW"/>
</dbReference>
<dbReference type="NCBIfam" id="NF002747">
    <property type="entry name" value="PRK02759.1"/>
    <property type="match status" value="1"/>
</dbReference>
<keyword evidence="11 15" id="KW-0378">Hydrolase</keyword>
<dbReference type="InterPro" id="IPR038019">
    <property type="entry name" value="PRib_AMP_CycHydrolase_sf"/>
</dbReference>
<keyword evidence="8 15" id="KW-0963">Cytoplasm</keyword>
<evidence type="ECO:0000256" key="13">
    <source>
        <dbReference type="ARBA" id="ARBA00023102"/>
    </source>
</evidence>
<dbReference type="SUPFAM" id="SSF101386">
    <property type="entry name" value="all-alpha NTP pyrophosphatases"/>
    <property type="match status" value="1"/>
</dbReference>
<evidence type="ECO:0000256" key="12">
    <source>
        <dbReference type="ARBA" id="ARBA00022840"/>
    </source>
</evidence>
<evidence type="ECO:0000313" key="18">
    <source>
        <dbReference type="Proteomes" id="UP000348942"/>
    </source>
</evidence>
<organism evidence="17 18">
    <name type="scientific">Vibrio algicola</name>
    <dbReference type="NCBI Taxonomy" id="2662262"/>
    <lineage>
        <taxon>Bacteria</taxon>
        <taxon>Pseudomonadati</taxon>
        <taxon>Pseudomonadota</taxon>
        <taxon>Gammaproteobacteria</taxon>
        <taxon>Vibrionales</taxon>
        <taxon>Vibrionaceae</taxon>
        <taxon>Vibrio</taxon>
    </lineage>
</organism>
<evidence type="ECO:0000256" key="1">
    <source>
        <dbReference type="ARBA" id="ARBA00000024"/>
    </source>
</evidence>
<evidence type="ECO:0000256" key="10">
    <source>
        <dbReference type="ARBA" id="ARBA00022741"/>
    </source>
</evidence>
<keyword evidence="18" id="KW-1185">Reference proteome</keyword>
<dbReference type="GO" id="GO:0004636">
    <property type="term" value="F:phosphoribosyl-ATP diphosphatase activity"/>
    <property type="evidence" value="ECO:0007669"/>
    <property type="project" value="UniProtKB-UniRule"/>
</dbReference>
<comment type="catalytic activity">
    <reaction evidence="2 15">
        <text>1-(5-phospho-beta-D-ribosyl)-ATP + H2O = 1-(5-phospho-beta-D-ribosyl)-5'-AMP + diphosphate + H(+)</text>
        <dbReference type="Rhea" id="RHEA:22828"/>
        <dbReference type="ChEBI" id="CHEBI:15377"/>
        <dbReference type="ChEBI" id="CHEBI:15378"/>
        <dbReference type="ChEBI" id="CHEBI:33019"/>
        <dbReference type="ChEBI" id="CHEBI:59457"/>
        <dbReference type="ChEBI" id="CHEBI:73183"/>
        <dbReference type="EC" id="3.6.1.31"/>
    </reaction>
</comment>
<keyword evidence="10 15" id="KW-0547">Nucleotide-binding</keyword>
<comment type="similarity">
    <text evidence="7 15">In the N-terminal section; belongs to the PRA-CH family.</text>
</comment>
<dbReference type="EC" id="3.6.1.31" evidence="15"/>
<dbReference type="InterPro" id="IPR002496">
    <property type="entry name" value="PRib_AMP_CycHydrolase_dom"/>
</dbReference>
<evidence type="ECO:0000256" key="9">
    <source>
        <dbReference type="ARBA" id="ARBA00022605"/>
    </source>
</evidence>
<dbReference type="HAMAP" id="MF_01019">
    <property type="entry name" value="HisIE"/>
    <property type="match status" value="1"/>
</dbReference>
<dbReference type="InterPro" id="IPR021130">
    <property type="entry name" value="PRib-ATP_PPHydrolase-like"/>
</dbReference>
<evidence type="ECO:0000256" key="11">
    <source>
        <dbReference type="ARBA" id="ARBA00022801"/>
    </source>
</evidence>
<dbReference type="Pfam" id="PF01502">
    <property type="entry name" value="PRA-CH"/>
    <property type="match status" value="1"/>
</dbReference>
<dbReference type="NCBIfam" id="NF000768">
    <property type="entry name" value="PRK00051.1"/>
    <property type="match status" value="1"/>
</dbReference>
<gene>
    <name evidence="15" type="primary">hisI</name>
    <name evidence="15" type="synonym">hisIE</name>
    <name evidence="17" type="ORF">GFB47_06915</name>
</gene>
<dbReference type="InterPro" id="IPR023019">
    <property type="entry name" value="His_synth_HisIE"/>
</dbReference>
<evidence type="ECO:0000256" key="4">
    <source>
        <dbReference type="ARBA" id="ARBA00005169"/>
    </source>
</evidence>
<comment type="pathway">
    <text evidence="4 15">Amino-acid biosynthesis; L-histidine biosynthesis; L-histidine from 5-phospho-alpha-D-ribose 1-diphosphate: step 3/9.</text>
</comment>
<comment type="pathway">
    <text evidence="5 15">Amino-acid biosynthesis; L-histidine biosynthesis; L-histidine from 5-phospho-alpha-D-ribose 1-diphosphate: step 2/9.</text>
</comment>
<dbReference type="EC" id="3.5.4.19" evidence="15"/>
<evidence type="ECO:0000259" key="16">
    <source>
        <dbReference type="Pfam" id="PF01502"/>
    </source>
</evidence>
<dbReference type="UniPathway" id="UPA00031">
    <property type="reaction ID" value="UER00007"/>
</dbReference>
<evidence type="ECO:0000256" key="7">
    <source>
        <dbReference type="ARBA" id="ARBA00008299"/>
    </source>
</evidence>
<dbReference type="Pfam" id="PF01503">
    <property type="entry name" value="PRA-PH"/>
    <property type="match status" value="1"/>
</dbReference>
<dbReference type="NCBIfam" id="TIGR03188">
    <property type="entry name" value="histidine_hisI"/>
    <property type="match status" value="1"/>
</dbReference>
<dbReference type="Proteomes" id="UP000348942">
    <property type="component" value="Chromosome 1"/>
</dbReference>
<dbReference type="SUPFAM" id="SSF141734">
    <property type="entry name" value="HisI-like"/>
    <property type="match status" value="1"/>
</dbReference>
<dbReference type="InterPro" id="IPR008179">
    <property type="entry name" value="HisE"/>
</dbReference>
<dbReference type="FunFam" id="1.10.287.1080:FF:000002">
    <property type="entry name" value="Histidine biosynthesis bifunctional protein HisIE"/>
    <property type="match status" value="1"/>
</dbReference>
<keyword evidence="12 15" id="KW-0067">ATP-binding</keyword>
<dbReference type="PANTHER" id="PTHR42945:SF9">
    <property type="entry name" value="HISTIDINE BIOSYNTHESIS BIFUNCTIONAL PROTEIN HISIE"/>
    <property type="match status" value="1"/>
</dbReference>
<evidence type="ECO:0000256" key="15">
    <source>
        <dbReference type="HAMAP-Rule" id="MF_01019"/>
    </source>
</evidence>
<keyword evidence="14 15" id="KW-0511">Multifunctional enzyme</keyword>
<evidence type="ECO:0000256" key="5">
    <source>
        <dbReference type="ARBA" id="ARBA00005204"/>
    </source>
</evidence>
<feature type="region of interest" description="Phosphoribosyl-ATP pyrophosphohydrolase" evidence="15">
    <location>
        <begin position="139"/>
        <end position="227"/>
    </location>
</feature>
<sequence length="227" mass="24996">MSEVANQNQLSAFQASDCATLTARINWEKVDGLLPVVVQDFQSSQVLMLGYMNSDALQKTAQTGLVTFFSRTKQRLWTKGEESGNSLNVVNVALDCDQDTLLIQVNPIGPTCHTGTTTCFDAGQQIDPSKHSESQLVWLHQLEQLLAARKSADPESSYTASLYARGTKRISQKVGEEGVEVALAATSGDKAELVCESADLMYHLFVLLQDQDLSFNDVINKLKERHQ</sequence>
<dbReference type="FunFam" id="3.10.20.810:FF:000001">
    <property type="entry name" value="Histidine biosynthesis bifunctional protein HisIE"/>
    <property type="match status" value="1"/>
</dbReference>
<dbReference type="Gene3D" id="1.10.287.1080">
    <property type="entry name" value="MazG-like"/>
    <property type="match status" value="1"/>
</dbReference>